<dbReference type="Proteomes" id="UP001249851">
    <property type="component" value="Unassembled WGS sequence"/>
</dbReference>
<sequence length="134" mass="15312">MSHIHGNQIFCAKQRHLRQDGGAYSCFLAFLNPCQEAKITSNQTMWKALVQVKIYLDRNNVIKSSECKCPWGAYKRRHAAVLFIYEIHNLSRTDGECSWKEQNAPDISRKSIAEIFPPTKPGYTALLQQPNQGD</sequence>
<keyword evidence="2" id="KW-1185">Reference proteome</keyword>
<dbReference type="AlphaFoldDB" id="A0AAD9V3G3"/>
<name>A0AAD9V3G3_ACRCE</name>
<organism evidence="1 2">
    <name type="scientific">Acropora cervicornis</name>
    <name type="common">Staghorn coral</name>
    <dbReference type="NCBI Taxonomy" id="6130"/>
    <lineage>
        <taxon>Eukaryota</taxon>
        <taxon>Metazoa</taxon>
        <taxon>Cnidaria</taxon>
        <taxon>Anthozoa</taxon>
        <taxon>Hexacorallia</taxon>
        <taxon>Scleractinia</taxon>
        <taxon>Astrocoeniina</taxon>
        <taxon>Acroporidae</taxon>
        <taxon>Acropora</taxon>
    </lineage>
</organism>
<reference evidence="1" key="1">
    <citation type="journal article" date="2023" name="G3 (Bethesda)">
        <title>Whole genome assembly and annotation of the endangered Caribbean coral Acropora cervicornis.</title>
        <authorList>
            <person name="Selwyn J.D."/>
            <person name="Vollmer S.V."/>
        </authorList>
    </citation>
    <scope>NUCLEOTIDE SEQUENCE</scope>
    <source>
        <strain evidence="1">K2</strain>
    </source>
</reference>
<evidence type="ECO:0000313" key="2">
    <source>
        <dbReference type="Proteomes" id="UP001249851"/>
    </source>
</evidence>
<protein>
    <submittedName>
        <fullName evidence="1">Uncharacterized protein</fullName>
    </submittedName>
</protein>
<comment type="caution">
    <text evidence="1">The sequence shown here is derived from an EMBL/GenBank/DDBJ whole genome shotgun (WGS) entry which is preliminary data.</text>
</comment>
<dbReference type="EMBL" id="JARQWQ010000040">
    <property type="protein sequence ID" value="KAK2559340.1"/>
    <property type="molecule type" value="Genomic_DNA"/>
</dbReference>
<evidence type="ECO:0000313" key="1">
    <source>
        <dbReference type="EMBL" id="KAK2559340.1"/>
    </source>
</evidence>
<proteinExistence type="predicted"/>
<accession>A0AAD9V3G3</accession>
<gene>
    <name evidence="1" type="ORF">P5673_017956</name>
</gene>
<reference evidence="1" key="2">
    <citation type="journal article" date="2023" name="Science">
        <title>Genomic signatures of disease resistance in endangered staghorn corals.</title>
        <authorList>
            <person name="Vollmer S.V."/>
            <person name="Selwyn J.D."/>
            <person name="Despard B.A."/>
            <person name="Roesel C.L."/>
        </authorList>
    </citation>
    <scope>NUCLEOTIDE SEQUENCE</scope>
    <source>
        <strain evidence="1">K2</strain>
    </source>
</reference>